<keyword evidence="1" id="KW-0812">Transmembrane</keyword>
<name>A0A1B7I2M0_9ENTR</name>
<feature type="transmembrane region" description="Helical" evidence="1">
    <location>
        <begin position="70"/>
        <end position="93"/>
    </location>
</feature>
<keyword evidence="1" id="KW-0472">Membrane</keyword>
<gene>
    <name evidence="2" type="ORF">M977_01676</name>
</gene>
<dbReference type="PATRIC" id="fig|1354253.4.peg.1706"/>
<dbReference type="AlphaFoldDB" id="A0A1B7I2M0"/>
<proteinExistence type="predicted"/>
<evidence type="ECO:0000313" key="3">
    <source>
        <dbReference type="Proteomes" id="UP000078504"/>
    </source>
</evidence>
<feature type="transmembrane region" description="Helical" evidence="1">
    <location>
        <begin position="181"/>
        <end position="209"/>
    </location>
</feature>
<evidence type="ECO:0000256" key="1">
    <source>
        <dbReference type="SAM" id="Phobius"/>
    </source>
</evidence>
<sequence length="401" mass="45661">MSEQQGCTEVNYSRNLMFHGLGKEYFRLCIVNFLLIIVTLGVFAPWAFVRSKKYLYSHTELSGSRFSYNVTGSSIFISWVFAGVFLLSLYMSIYHHASAPTWCLVAVVILFLPWLMMRSIRYQMQSTMLNNVRFNFKCSGLKAWWVVLGCPALLFAVLYFICLITMSVVFIVISINLKNMMIIIAICVMFGFFWGGLVQGITSALWLRLLFNRLSFGKQKFSAEISIRKCTRIIFGGILVLLPFMVAIVGLNLSWLIKALSITMSGYVESPYTLSELESISSMIKISYYLYFFGAVLCWSYIYVTLRGYYFNSVVFSEKIAFRSTLTVIGFIIQLVINSLLTVCTLGFGYPWARVRYCRYLASNTWVDGDLDALDLQDHDDKIAADIVSRISCGIVPDISL</sequence>
<feature type="transmembrane region" description="Helical" evidence="1">
    <location>
        <begin position="99"/>
        <end position="117"/>
    </location>
</feature>
<feature type="transmembrane region" description="Helical" evidence="1">
    <location>
        <begin position="143"/>
        <end position="175"/>
    </location>
</feature>
<feature type="transmembrane region" description="Helical" evidence="1">
    <location>
        <begin position="326"/>
        <end position="350"/>
    </location>
</feature>
<dbReference type="Pfam" id="PF05987">
    <property type="entry name" value="DUF898"/>
    <property type="match status" value="1"/>
</dbReference>
<dbReference type="Proteomes" id="UP000078504">
    <property type="component" value="Unassembled WGS sequence"/>
</dbReference>
<feature type="transmembrane region" description="Helical" evidence="1">
    <location>
        <begin position="230"/>
        <end position="249"/>
    </location>
</feature>
<accession>A0A1B7I2M0</accession>
<reference evidence="2 3" key="1">
    <citation type="submission" date="2016-04" db="EMBL/GenBank/DDBJ databases">
        <title>ATOL: Assembling a taxonomically balanced genome-scale reconstruction of the evolutionary history of the Enterobacteriaceae.</title>
        <authorList>
            <person name="Plunkett G.III."/>
            <person name="Neeno-Eckwall E.C."/>
            <person name="Glasner J.D."/>
            <person name="Perna N.T."/>
        </authorList>
    </citation>
    <scope>NUCLEOTIDE SEQUENCE [LARGE SCALE GENOMIC DNA]</scope>
    <source>
        <strain evidence="2 3">ATCC 51604</strain>
    </source>
</reference>
<dbReference type="EMBL" id="LXEP01000015">
    <property type="protein sequence ID" value="OAT22381.1"/>
    <property type="molecule type" value="Genomic_DNA"/>
</dbReference>
<keyword evidence="1" id="KW-1133">Transmembrane helix</keyword>
<comment type="caution">
    <text evidence="2">The sequence shown here is derived from an EMBL/GenBank/DDBJ whole genome shotgun (WGS) entry which is preliminary data.</text>
</comment>
<dbReference type="RefSeq" id="WP_064513979.1">
    <property type="nucleotide sequence ID" value="NZ_LXEP01000015.1"/>
</dbReference>
<organism evidence="2 3">
    <name type="scientific">Buttiauxella gaviniae ATCC 51604</name>
    <dbReference type="NCBI Taxonomy" id="1354253"/>
    <lineage>
        <taxon>Bacteria</taxon>
        <taxon>Pseudomonadati</taxon>
        <taxon>Pseudomonadota</taxon>
        <taxon>Gammaproteobacteria</taxon>
        <taxon>Enterobacterales</taxon>
        <taxon>Enterobacteriaceae</taxon>
        <taxon>Buttiauxella</taxon>
    </lineage>
</organism>
<dbReference type="InterPro" id="IPR010295">
    <property type="entry name" value="DUF898"/>
</dbReference>
<evidence type="ECO:0000313" key="2">
    <source>
        <dbReference type="EMBL" id="OAT22381.1"/>
    </source>
</evidence>
<feature type="transmembrane region" description="Helical" evidence="1">
    <location>
        <begin position="25"/>
        <end position="49"/>
    </location>
</feature>
<feature type="transmembrane region" description="Helical" evidence="1">
    <location>
        <begin position="286"/>
        <end position="306"/>
    </location>
</feature>
<protein>
    <submittedName>
        <fullName evidence="2">Putative membrane protein</fullName>
    </submittedName>
</protein>